<proteinExistence type="predicted"/>
<sequence length="177" mass="18416">MLIPLVLLTALAVFRTAGALGVRRFDGWRVSAAHAMAVMLLFTAGAHFAPPSVTVMPNSADLTAMVPPQIPFPELVVYGTGVLELAGAAGLVLPATRRAAAVCLALLFALMFPANAYAALNGVELAGDAPSPLVPRALEQVLYIATVTWVAWPARTRPHPAAPGRDADRATGAGRRS</sequence>
<evidence type="ECO:0000256" key="2">
    <source>
        <dbReference type="ARBA" id="ARBA00022692"/>
    </source>
</evidence>
<dbReference type="PANTHER" id="PTHR36974:SF1">
    <property type="entry name" value="DOXX FAMILY MEMBRANE PROTEIN"/>
    <property type="match status" value="1"/>
</dbReference>
<evidence type="ECO:0000313" key="8">
    <source>
        <dbReference type="Proteomes" id="UP000295281"/>
    </source>
</evidence>
<dbReference type="GO" id="GO:0016020">
    <property type="term" value="C:membrane"/>
    <property type="evidence" value="ECO:0007669"/>
    <property type="project" value="UniProtKB-SubCell"/>
</dbReference>
<accession>A0A4R6V527</accession>
<dbReference type="Pfam" id="PF13564">
    <property type="entry name" value="DoxX_2"/>
    <property type="match status" value="1"/>
</dbReference>
<keyword evidence="2 6" id="KW-0812">Transmembrane</keyword>
<reference evidence="7 8" key="1">
    <citation type="submission" date="2019-03" db="EMBL/GenBank/DDBJ databases">
        <title>Genomic Encyclopedia of Type Strains, Phase IV (KMG-IV): sequencing the most valuable type-strain genomes for metagenomic binning, comparative biology and taxonomic classification.</title>
        <authorList>
            <person name="Goeker M."/>
        </authorList>
    </citation>
    <scope>NUCLEOTIDE SEQUENCE [LARGE SCALE GENOMIC DNA]</scope>
    <source>
        <strain evidence="7 8">DSM 46770</strain>
    </source>
</reference>
<evidence type="ECO:0000313" key="7">
    <source>
        <dbReference type="EMBL" id="TDQ55313.1"/>
    </source>
</evidence>
<dbReference type="InterPro" id="IPR032808">
    <property type="entry name" value="DoxX"/>
</dbReference>
<evidence type="ECO:0000256" key="1">
    <source>
        <dbReference type="ARBA" id="ARBA00004141"/>
    </source>
</evidence>
<dbReference type="PANTHER" id="PTHR36974">
    <property type="entry name" value="MEMBRANE PROTEIN-RELATED"/>
    <property type="match status" value="1"/>
</dbReference>
<dbReference type="EMBL" id="SNYN01000001">
    <property type="protein sequence ID" value="TDQ55313.1"/>
    <property type="molecule type" value="Genomic_DNA"/>
</dbReference>
<gene>
    <name evidence="7" type="ORF">EV190_101638</name>
</gene>
<organism evidence="7 8">
    <name type="scientific">Actinorugispora endophytica</name>
    <dbReference type="NCBI Taxonomy" id="1605990"/>
    <lineage>
        <taxon>Bacteria</taxon>
        <taxon>Bacillati</taxon>
        <taxon>Actinomycetota</taxon>
        <taxon>Actinomycetes</taxon>
        <taxon>Streptosporangiales</taxon>
        <taxon>Nocardiopsidaceae</taxon>
        <taxon>Actinorugispora</taxon>
    </lineage>
</organism>
<dbReference type="AlphaFoldDB" id="A0A4R6V527"/>
<comment type="subcellular location">
    <subcellularLocation>
        <location evidence="1">Membrane</location>
        <topology evidence="1">Multi-pass membrane protein</topology>
    </subcellularLocation>
</comment>
<keyword evidence="8" id="KW-1185">Reference proteome</keyword>
<evidence type="ECO:0000256" key="3">
    <source>
        <dbReference type="ARBA" id="ARBA00022989"/>
    </source>
</evidence>
<protein>
    <submittedName>
        <fullName evidence="7">DoxX-like protein</fullName>
    </submittedName>
</protein>
<evidence type="ECO:0000256" key="5">
    <source>
        <dbReference type="SAM" id="MobiDB-lite"/>
    </source>
</evidence>
<evidence type="ECO:0000256" key="6">
    <source>
        <dbReference type="SAM" id="Phobius"/>
    </source>
</evidence>
<dbReference type="RefSeq" id="WP_208112996.1">
    <property type="nucleotide sequence ID" value="NZ_SNYN01000001.1"/>
</dbReference>
<evidence type="ECO:0000256" key="4">
    <source>
        <dbReference type="ARBA" id="ARBA00023136"/>
    </source>
</evidence>
<comment type="caution">
    <text evidence="7">The sequence shown here is derived from an EMBL/GenBank/DDBJ whole genome shotgun (WGS) entry which is preliminary data.</text>
</comment>
<dbReference type="Proteomes" id="UP000295281">
    <property type="component" value="Unassembled WGS sequence"/>
</dbReference>
<name>A0A4R6V527_9ACTN</name>
<keyword evidence="3 6" id="KW-1133">Transmembrane helix</keyword>
<feature type="transmembrane region" description="Helical" evidence="6">
    <location>
        <begin position="35"/>
        <end position="55"/>
    </location>
</feature>
<keyword evidence="4 6" id="KW-0472">Membrane</keyword>
<feature type="transmembrane region" description="Helical" evidence="6">
    <location>
        <begin position="99"/>
        <end position="120"/>
    </location>
</feature>
<feature type="region of interest" description="Disordered" evidence="5">
    <location>
        <begin position="158"/>
        <end position="177"/>
    </location>
</feature>
<feature type="transmembrane region" description="Helical" evidence="6">
    <location>
        <begin position="75"/>
        <end position="93"/>
    </location>
</feature>